<evidence type="ECO:0000256" key="7">
    <source>
        <dbReference type="SAM" id="Phobius"/>
    </source>
</evidence>
<comment type="similarity">
    <text evidence="2">Belongs to the DedA family.</text>
</comment>
<dbReference type="Proteomes" id="UP000004605">
    <property type="component" value="Unassembled WGS sequence"/>
</dbReference>
<keyword evidence="5 7" id="KW-1133">Transmembrane helix</keyword>
<evidence type="ECO:0000313" key="10">
    <source>
        <dbReference type="EMBL" id="EGU46449.1"/>
    </source>
</evidence>
<dbReference type="RefSeq" id="WP_006710972.1">
    <property type="nucleotide sequence ID" value="NZ_AFWF01000038.1"/>
</dbReference>
<accession>F9RYN2</accession>
<evidence type="ECO:0000256" key="3">
    <source>
        <dbReference type="ARBA" id="ARBA00022475"/>
    </source>
</evidence>
<comment type="subcellular location">
    <subcellularLocation>
        <location evidence="1">Cell membrane</location>
        <topology evidence="1">Multi-pass membrane protein</topology>
    </subcellularLocation>
</comment>
<feature type="transmembrane region" description="Helical" evidence="7">
    <location>
        <begin position="132"/>
        <end position="153"/>
    </location>
</feature>
<dbReference type="GO" id="GO:0005886">
    <property type="term" value="C:plasma membrane"/>
    <property type="evidence" value="ECO:0007669"/>
    <property type="project" value="UniProtKB-SubCell"/>
</dbReference>
<proteinExistence type="inferred from homology"/>
<evidence type="ECO:0000313" key="11">
    <source>
        <dbReference type="Proteomes" id="UP000004605"/>
    </source>
</evidence>
<feature type="domain" description="VTT" evidence="8">
    <location>
        <begin position="24"/>
        <end position="147"/>
    </location>
</feature>
<name>F9RYN2_9VIBR</name>
<comment type="caution">
    <text evidence="10">The sequence shown here is derived from an EMBL/GenBank/DDBJ whole genome shotgun (WGS) entry which is preliminary data.</text>
</comment>
<feature type="transmembrane region" description="Helical" evidence="7">
    <location>
        <begin position="41"/>
        <end position="63"/>
    </location>
</feature>
<keyword evidence="6 7" id="KW-0472">Membrane</keyword>
<sequence length="436" mass="49799">MLFEGYPLFTGALLDALIGPNLFVPGEPFLLAAGYQLQQGVWYGLFAVLLGALLGDHISYWVGRYLGASAQRRLIQWQPKTRRPIARCRRLMFKKGNYVLAFARLLGPIAWVVPFMAGTNRISWPRFATFDLFGVVLGVGQFVVWGYLLAIGIDKFPILTQAKAVLIEHQYLLLVLLCSVVFLYVGRKLHWRFLFAKFTTLLFSMMLFANYSHFFWFADDFQKQTMDESYKQSIVSLSDLTLKAYPGKSGVFDAQAINVMYIGEQPRGFMQQLGWIENRTFSRDEIEFKKYLGLLRAKTPPVSDLFWQGLPQEMAFQLPGDLMHRSHIRWWQAGLDSATQKPIWVGALSYDNGLQLTPYSGIFTVLHSIDPDVDRERDRLASQVTQLLSQYQTELKPLLAPLEHDEKHEYSTDGRVLVIQAQNLASVRGNQNALPH</sequence>
<organism evidence="10 11">
    <name type="scientific">Vibrio ichthyoenteri ATCC 700023</name>
    <dbReference type="NCBI Taxonomy" id="870968"/>
    <lineage>
        <taxon>Bacteria</taxon>
        <taxon>Pseudomonadati</taxon>
        <taxon>Pseudomonadota</taxon>
        <taxon>Gammaproteobacteria</taxon>
        <taxon>Vibrionales</taxon>
        <taxon>Vibrionaceae</taxon>
        <taxon>Vibrio</taxon>
    </lineage>
</organism>
<dbReference type="Pfam" id="PF14067">
    <property type="entry name" value="LssY_C"/>
    <property type="match status" value="1"/>
</dbReference>
<feature type="transmembrane region" description="Helical" evidence="7">
    <location>
        <begin position="198"/>
        <end position="218"/>
    </location>
</feature>
<feature type="transmembrane region" description="Helical" evidence="7">
    <location>
        <begin position="165"/>
        <end position="186"/>
    </location>
</feature>
<keyword evidence="3" id="KW-1003">Cell membrane</keyword>
<evidence type="ECO:0000256" key="6">
    <source>
        <dbReference type="ARBA" id="ARBA00023136"/>
    </source>
</evidence>
<evidence type="ECO:0000256" key="1">
    <source>
        <dbReference type="ARBA" id="ARBA00004651"/>
    </source>
</evidence>
<dbReference type="InterPro" id="IPR032816">
    <property type="entry name" value="VTT_dom"/>
</dbReference>
<gene>
    <name evidence="10" type="ORF">VII00023_03338</name>
</gene>
<dbReference type="PANTHER" id="PTHR30353">
    <property type="entry name" value="INNER MEMBRANE PROTEIN DEDA-RELATED"/>
    <property type="match status" value="1"/>
</dbReference>
<dbReference type="OrthoDB" id="948134at2"/>
<dbReference type="PANTHER" id="PTHR30353:SF15">
    <property type="entry name" value="INNER MEMBRANE PROTEIN YABI"/>
    <property type="match status" value="1"/>
</dbReference>
<evidence type="ECO:0000256" key="5">
    <source>
        <dbReference type="ARBA" id="ARBA00022989"/>
    </source>
</evidence>
<dbReference type="Pfam" id="PF09335">
    <property type="entry name" value="VTT_dom"/>
    <property type="match status" value="1"/>
</dbReference>
<dbReference type="InterPro" id="IPR025902">
    <property type="entry name" value="LssY-like-C_dom"/>
</dbReference>
<dbReference type="EMBL" id="AFWF01000038">
    <property type="protein sequence ID" value="EGU46449.1"/>
    <property type="molecule type" value="Genomic_DNA"/>
</dbReference>
<protein>
    <submittedName>
        <fullName evidence="10">Uncharacterized protein</fullName>
    </submittedName>
</protein>
<feature type="domain" description="LssY-like C-terminal" evidence="9">
    <location>
        <begin position="249"/>
        <end position="414"/>
    </location>
</feature>
<evidence type="ECO:0000259" key="8">
    <source>
        <dbReference type="Pfam" id="PF09335"/>
    </source>
</evidence>
<dbReference type="AlphaFoldDB" id="F9RYN2"/>
<keyword evidence="11" id="KW-1185">Reference proteome</keyword>
<evidence type="ECO:0000256" key="4">
    <source>
        <dbReference type="ARBA" id="ARBA00022692"/>
    </source>
</evidence>
<dbReference type="InterPro" id="IPR032818">
    <property type="entry name" value="DedA-like"/>
</dbReference>
<evidence type="ECO:0000256" key="2">
    <source>
        <dbReference type="ARBA" id="ARBA00010792"/>
    </source>
</evidence>
<keyword evidence="4 7" id="KW-0812">Transmembrane</keyword>
<feature type="transmembrane region" description="Helical" evidence="7">
    <location>
        <begin position="97"/>
        <end position="117"/>
    </location>
</feature>
<evidence type="ECO:0000259" key="9">
    <source>
        <dbReference type="Pfam" id="PF14067"/>
    </source>
</evidence>
<reference evidence="10 11" key="1">
    <citation type="journal article" date="2012" name="Int. J. Syst. Evol. Microbiol.">
        <title>Vibrio caribbeanicus sp. nov., isolated from the marine sponge Scleritoderma cyanea.</title>
        <authorList>
            <person name="Hoffmann M."/>
            <person name="Monday S.R."/>
            <person name="Allard M.W."/>
            <person name="Strain E.A."/>
            <person name="Whittaker P."/>
            <person name="Naum M."/>
            <person name="McCarthy P.J."/>
            <person name="Lopez J.V."/>
            <person name="Fischer M."/>
            <person name="Brown E.W."/>
        </authorList>
    </citation>
    <scope>NUCLEOTIDE SEQUENCE [LARGE SCALE GENOMIC DNA]</scope>
    <source>
        <strain evidence="10 11">ATCC 700023</strain>
    </source>
</reference>